<dbReference type="InterPro" id="IPR023799">
    <property type="entry name" value="RbfA_dom_sf"/>
</dbReference>
<dbReference type="PANTHER" id="PTHR14725:SF0">
    <property type="entry name" value="RIBOSOME-BINDING FACTOR A, MITOCHONDRIAL-RELATED"/>
    <property type="match status" value="1"/>
</dbReference>
<sequence length="324" mass="36828">MLSATCIMFVRLGSSKARGPTFKQAANAMAKLLQANVPKKKKPGKSLATRGPAEKAAETLFPSGAPTKGNIRRRLLLDTMFFEKVTDLFSTGEIGADLLGTNFQISKVKITNDLQILNVFWVPNGDESDVTTSKILDRNAGLLRKRLTELGLMGRIPHIIFSQDRNTQKLQEVFESINSAKESTVLSGLDKEYKEEEVQIEDVDLPAIRTDIYGLRHEDIMTKIVLAMKKSRQRVEKVSRLPQPLVLPLRNEVNDKVDSSVLIRTFLKKQEAKKEARTRKERKADEEAEDFYAEEARLRVEEHIESQIERFFPEEYDATEDDFK</sequence>
<dbReference type="GO" id="GO:0006364">
    <property type="term" value="P:rRNA processing"/>
    <property type="evidence" value="ECO:0007669"/>
    <property type="project" value="InterPro"/>
</dbReference>
<dbReference type="InterPro" id="IPR000238">
    <property type="entry name" value="RbfA"/>
</dbReference>
<evidence type="ECO:0008006" key="3">
    <source>
        <dbReference type="Google" id="ProtNLM"/>
    </source>
</evidence>
<evidence type="ECO:0000313" key="1">
    <source>
        <dbReference type="EMBL" id="KAK2708608.1"/>
    </source>
</evidence>
<comment type="caution">
    <text evidence="1">The sequence shown here is derived from an EMBL/GenBank/DDBJ whole genome shotgun (WGS) entry which is preliminary data.</text>
</comment>
<dbReference type="PANTHER" id="PTHR14725">
    <property type="entry name" value="RIBOSOME-BINDING FACTOR A, MITOCHONDRIAL-RELATED"/>
    <property type="match status" value="1"/>
</dbReference>
<dbReference type="SUPFAM" id="SSF89919">
    <property type="entry name" value="Ribosome-binding factor A, RbfA"/>
    <property type="match status" value="1"/>
</dbReference>
<dbReference type="EMBL" id="JAVRJZ010000018">
    <property type="protein sequence ID" value="KAK2708608.1"/>
    <property type="molecule type" value="Genomic_DNA"/>
</dbReference>
<accession>A0AA88HBZ8</accession>
<dbReference type="EMBL" id="JAVRJZ010000018">
    <property type="protein sequence ID" value="KAK2708607.1"/>
    <property type="molecule type" value="Genomic_DNA"/>
</dbReference>
<gene>
    <name evidence="1" type="ORF">QYM36_014265</name>
</gene>
<evidence type="ECO:0000313" key="2">
    <source>
        <dbReference type="Proteomes" id="UP001187531"/>
    </source>
</evidence>
<proteinExistence type="predicted"/>
<dbReference type="InterPro" id="IPR039212">
    <property type="entry name" value="RBFA_mitochondrial"/>
</dbReference>
<name>A0AA88HBZ8_ARTSF</name>
<keyword evidence="2" id="KW-1185">Reference proteome</keyword>
<dbReference type="AlphaFoldDB" id="A0AA88HBZ8"/>
<reference evidence="1" key="1">
    <citation type="submission" date="2023-07" db="EMBL/GenBank/DDBJ databases">
        <title>Chromosome-level genome assembly of Artemia franciscana.</title>
        <authorList>
            <person name="Jo E."/>
        </authorList>
    </citation>
    <scope>NUCLEOTIDE SEQUENCE</scope>
    <source>
        <tissue evidence="1">Whole body</tissue>
    </source>
</reference>
<dbReference type="Proteomes" id="UP001187531">
    <property type="component" value="Unassembled WGS sequence"/>
</dbReference>
<organism evidence="1 2">
    <name type="scientific">Artemia franciscana</name>
    <name type="common">Brine shrimp</name>
    <name type="synonym">Artemia sanfranciscana</name>
    <dbReference type="NCBI Taxonomy" id="6661"/>
    <lineage>
        <taxon>Eukaryota</taxon>
        <taxon>Metazoa</taxon>
        <taxon>Ecdysozoa</taxon>
        <taxon>Arthropoda</taxon>
        <taxon>Crustacea</taxon>
        <taxon>Branchiopoda</taxon>
        <taxon>Anostraca</taxon>
        <taxon>Artemiidae</taxon>
        <taxon>Artemia</taxon>
    </lineage>
</organism>
<protein>
    <recommendedName>
        <fullName evidence="3">Ribosome-binding factor A, mitochondrial</fullName>
    </recommendedName>
</protein>
<dbReference type="Gene3D" id="3.30.300.20">
    <property type="match status" value="1"/>
</dbReference>
<dbReference type="InterPro" id="IPR015946">
    <property type="entry name" value="KH_dom-like_a/b"/>
</dbReference>
<dbReference type="Pfam" id="PF02033">
    <property type="entry name" value="RBFA"/>
    <property type="match status" value="1"/>
</dbReference>